<feature type="transmembrane region" description="Helical" evidence="8">
    <location>
        <begin position="291"/>
        <end position="312"/>
    </location>
</feature>
<feature type="transmembrane region" description="Helical" evidence="8">
    <location>
        <begin position="158"/>
        <end position="183"/>
    </location>
</feature>
<dbReference type="Pfam" id="PF00083">
    <property type="entry name" value="Sugar_tr"/>
    <property type="match status" value="1"/>
</dbReference>
<evidence type="ECO:0000256" key="1">
    <source>
        <dbReference type="ARBA" id="ARBA00004141"/>
    </source>
</evidence>
<reference evidence="9" key="1">
    <citation type="submission" date="2020-06" db="EMBL/GenBank/DDBJ databases">
        <authorList>
            <person name="Li T."/>
            <person name="Hu X."/>
            <person name="Zhang T."/>
            <person name="Song X."/>
            <person name="Zhang H."/>
            <person name="Dai N."/>
            <person name="Sheng W."/>
            <person name="Hou X."/>
            <person name="Wei L."/>
        </authorList>
    </citation>
    <scope>NUCLEOTIDE SEQUENCE</scope>
    <source>
        <strain evidence="9">G01</strain>
        <tissue evidence="9">Leaf</tissue>
    </source>
</reference>
<evidence type="ECO:0000256" key="6">
    <source>
        <dbReference type="ARBA" id="ARBA00049011"/>
    </source>
</evidence>
<protein>
    <submittedName>
        <fullName evidence="9">Organic cation/carnitine transporter 3</fullName>
    </submittedName>
</protein>
<evidence type="ECO:0000256" key="5">
    <source>
        <dbReference type="ARBA" id="ARBA00044504"/>
    </source>
</evidence>
<evidence type="ECO:0000256" key="3">
    <source>
        <dbReference type="ARBA" id="ARBA00022989"/>
    </source>
</evidence>
<dbReference type="GO" id="GO:0022857">
    <property type="term" value="F:transmembrane transporter activity"/>
    <property type="evidence" value="ECO:0007669"/>
    <property type="project" value="InterPro"/>
</dbReference>
<feature type="transmembrane region" description="Helical" evidence="8">
    <location>
        <begin position="352"/>
        <end position="372"/>
    </location>
</feature>
<dbReference type="SUPFAM" id="SSF103473">
    <property type="entry name" value="MFS general substrate transporter"/>
    <property type="match status" value="2"/>
</dbReference>
<name>A0AAW2PFG1_9LAMI</name>
<dbReference type="AlphaFoldDB" id="A0AAW2PFG1"/>
<evidence type="ECO:0000256" key="7">
    <source>
        <dbReference type="SAM" id="MobiDB-lite"/>
    </source>
</evidence>
<dbReference type="GO" id="GO:0016020">
    <property type="term" value="C:membrane"/>
    <property type="evidence" value="ECO:0007669"/>
    <property type="project" value="UniProtKB-SubCell"/>
</dbReference>
<keyword evidence="3 8" id="KW-1133">Transmembrane helix</keyword>
<proteinExistence type="inferred from homology"/>
<evidence type="ECO:0000256" key="8">
    <source>
        <dbReference type="SAM" id="Phobius"/>
    </source>
</evidence>
<accession>A0AAW2PFG1</accession>
<evidence type="ECO:0000256" key="2">
    <source>
        <dbReference type="ARBA" id="ARBA00022692"/>
    </source>
</evidence>
<evidence type="ECO:0000313" key="9">
    <source>
        <dbReference type="EMBL" id="KAL0353366.1"/>
    </source>
</evidence>
<feature type="transmembrane region" description="Helical" evidence="8">
    <location>
        <begin position="324"/>
        <end position="345"/>
    </location>
</feature>
<dbReference type="Gene3D" id="1.20.1250.20">
    <property type="entry name" value="MFS general substrate transporter like domains"/>
    <property type="match status" value="2"/>
</dbReference>
<dbReference type="PANTHER" id="PTHR24064">
    <property type="entry name" value="SOLUTE CARRIER FAMILY 22 MEMBER"/>
    <property type="match status" value="1"/>
</dbReference>
<comment type="subcellular location">
    <subcellularLocation>
        <location evidence="1">Membrane</location>
        <topology evidence="1">Multi-pass membrane protein</topology>
    </subcellularLocation>
</comment>
<dbReference type="EMBL" id="JACGWK010000005">
    <property type="protein sequence ID" value="KAL0353366.1"/>
    <property type="molecule type" value="Genomic_DNA"/>
</dbReference>
<dbReference type="InterPro" id="IPR036259">
    <property type="entry name" value="MFS_trans_sf"/>
</dbReference>
<sequence length="399" mass="43147">MADPNPLLSQTSSGEPEAAPPLRQGKLDRRPSLDDTIEHCIGEFGWTQILQVTLVSFAWFFDAQQTFISIFTDAEPKWSCINSKFSSSCNENSNPCQLPSESWSWDFPASTSIISEWSLECAGSIITGLPASAFFSGCLVGGFALASLADSALGRKNMLVLSSLLMSLTGVITAASTNVWMYAGVRFIGGFFMEANLSLDLCSFSALLNRSVFPGALSGKRKSKNRHFLRPEDLGGERLVVPAARGCYGASLLTFLLIGKLDRKGSVLGLSLFSGVCSVCCVLVRWKVLQIILELMSFFSACTAFDIVLIFTLELFPTCVRNSAVAMVRQALVLGGALSPVLVAAGRKNGLLMSYGVFGVTISICGLFVVFLPETRGRFLSDTMEEEEHKNAAYGIYCV</sequence>
<keyword evidence="2 8" id="KW-0812">Transmembrane</keyword>
<comment type="similarity">
    <text evidence="5">Belongs to the major facilitator superfamily. Phosphate:H(+) symporter (TC 2.A.1.9) family.</text>
</comment>
<feature type="transmembrane region" description="Helical" evidence="8">
    <location>
        <begin position="265"/>
        <end position="284"/>
    </location>
</feature>
<comment type="caution">
    <text evidence="9">The sequence shown here is derived from an EMBL/GenBank/DDBJ whole genome shotgun (WGS) entry which is preliminary data.</text>
</comment>
<reference evidence="9" key="2">
    <citation type="journal article" date="2024" name="Plant">
        <title>Genomic evolution and insights into agronomic trait innovations of Sesamum species.</title>
        <authorList>
            <person name="Miao H."/>
            <person name="Wang L."/>
            <person name="Qu L."/>
            <person name="Liu H."/>
            <person name="Sun Y."/>
            <person name="Le M."/>
            <person name="Wang Q."/>
            <person name="Wei S."/>
            <person name="Zheng Y."/>
            <person name="Lin W."/>
            <person name="Duan Y."/>
            <person name="Cao H."/>
            <person name="Xiong S."/>
            <person name="Wang X."/>
            <person name="Wei L."/>
            <person name="Li C."/>
            <person name="Ma Q."/>
            <person name="Ju M."/>
            <person name="Zhao R."/>
            <person name="Li G."/>
            <person name="Mu C."/>
            <person name="Tian Q."/>
            <person name="Mei H."/>
            <person name="Zhang T."/>
            <person name="Gao T."/>
            <person name="Zhang H."/>
        </authorList>
    </citation>
    <scope>NUCLEOTIDE SEQUENCE</scope>
    <source>
        <strain evidence="9">G01</strain>
    </source>
</reference>
<feature type="region of interest" description="Disordered" evidence="7">
    <location>
        <begin position="1"/>
        <end position="29"/>
    </location>
</feature>
<evidence type="ECO:0000256" key="4">
    <source>
        <dbReference type="ARBA" id="ARBA00023136"/>
    </source>
</evidence>
<gene>
    <name evidence="9" type="ORF">Sangu_0917900</name>
</gene>
<feature type="transmembrane region" description="Helical" evidence="8">
    <location>
        <begin position="125"/>
        <end position="146"/>
    </location>
</feature>
<keyword evidence="4 8" id="KW-0472">Membrane</keyword>
<organism evidence="9">
    <name type="scientific">Sesamum angustifolium</name>
    <dbReference type="NCBI Taxonomy" id="2727405"/>
    <lineage>
        <taxon>Eukaryota</taxon>
        <taxon>Viridiplantae</taxon>
        <taxon>Streptophyta</taxon>
        <taxon>Embryophyta</taxon>
        <taxon>Tracheophyta</taxon>
        <taxon>Spermatophyta</taxon>
        <taxon>Magnoliopsida</taxon>
        <taxon>eudicotyledons</taxon>
        <taxon>Gunneridae</taxon>
        <taxon>Pentapetalae</taxon>
        <taxon>asterids</taxon>
        <taxon>lamiids</taxon>
        <taxon>Lamiales</taxon>
        <taxon>Pedaliaceae</taxon>
        <taxon>Sesamum</taxon>
    </lineage>
</organism>
<comment type="catalytic activity">
    <reaction evidence="6">
        <text>phosphate(in) + H(+)(in) = phosphate(out) + H(+)(out)</text>
        <dbReference type="Rhea" id="RHEA:29939"/>
        <dbReference type="ChEBI" id="CHEBI:15378"/>
        <dbReference type="ChEBI" id="CHEBI:43474"/>
    </reaction>
    <physiologicalReaction direction="right-to-left" evidence="6">
        <dbReference type="Rhea" id="RHEA:29941"/>
    </physiologicalReaction>
</comment>
<dbReference type="InterPro" id="IPR005828">
    <property type="entry name" value="MFS_sugar_transport-like"/>
</dbReference>